<keyword evidence="4" id="KW-1185">Reference proteome</keyword>
<dbReference type="Gene3D" id="2.40.10.120">
    <property type="match status" value="1"/>
</dbReference>
<dbReference type="PANTHER" id="PTHR43343:SF3">
    <property type="entry name" value="PROTEASE DO-LIKE 8, CHLOROPLASTIC"/>
    <property type="match status" value="1"/>
</dbReference>
<sequence length="294" mass="29074">MQGNLGGFMEAHQGVPQWYQEGQAPYRLRTERPQGLLTVRQKLAAAAAAVSLALAGGAAGAVGALVLDQERSAAAGPVAVDGVSRHGSIASIAAAVQPAVVSITADGPGTQAGGSGVVIGSGGMIVTNAHVVEGADSITVKFSDNTTARAEVVGTRTENDLSVVKVRDVSGKKAVTLGDSDTLSVGETVIAMGSPLGLDGSVTAGIVSALGRTIAETGGTTLHGAIQTDAAINPGNSGGALVDGRGRLVGINTAIATAGEDGGSIGVGFAIPVNTVKEVVDRIVERSENSSVTY</sequence>
<organism evidence="3 4">
    <name type="scientific">Actinocorallia aurantiaca</name>
    <dbReference type="NCBI Taxonomy" id="46204"/>
    <lineage>
        <taxon>Bacteria</taxon>
        <taxon>Bacillati</taxon>
        <taxon>Actinomycetota</taxon>
        <taxon>Actinomycetes</taxon>
        <taxon>Streptosporangiales</taxon>
        <taxon>Thermomonosporaceae</taxon>
        <taxon>Actinocorallia</taxon>
    </lineage>
</organism>
<dbReference type="InterPro" id="IPR001940">
    <property type="entry name" value="Peptidase_S1C"/>
</dbReference>
<dbReference type="PANTHER" id="PTHR43343">
    <property type="entry name" value="PEPTIDASE S12"/>
    <property type="match status" value="1"/>
</dbReference>
<dbReference type="InterPro" id="IPR009003">
    <property type="entry name" value="Peptidase_S1_PA"/>
</dbReference>
<evidence type="ECO:0000313" key="4">
    <source>
        <dbReference type="Proteomes" id="UP001501842"/>
    </source>
</evidence>
<protein>
    <recommendedName>
        <fullName evidence="5">Serine protease PepD</fullName>
    </recommendedName>
</protein>
<accession>A0ABN3UBJ9</accession>
<evidence type="ECO:0008006" key="5">
    <source>
        <dbReference type="Google" id="ProtNLM"/>
    </source>
</evidence>
<dbReference type="EMBL" id="BAAATZ010000013">
    <property type="protein sequence ID" value="GAA2728766.1"/>
    <property type="molecule type" value="Genomic_DNA"/>
</dbReference>
<comment type="caution">
    <text evidence="3">The sequence shown here is derived from an EMBL/GenBank/DDBJ whole genome shotgun (WGS) entry which is preliminary data.</text>
</comment>
<evidence type="ECO:0000256" key="1">
    <source>
        <dbReference type="ARBA" id="ARBA00022670"/>
    </source>
</evidence>
<dbReference type="PRINTS" id="PR00834">
    <property type="entry name" value="PROTEASES2C"/>
</dbReference>
<keyword evidence="2" id="KW-0378">Hydrolase</keyword>
<dbReference type="Proteomes" id="UP001501842">
    <property type="component" value="Unassembled WGS sequence"/>
</dbReference>
<dbReference type="InterPro" id="IPR051201">
    <property type="entry name" value="Chloro_Bact_Ser_Proteases"/>
</dbReference>
<name>A0ABN3UBJ9_9ACTN</name>
<dbReference type="SUPFAM" id="SSF50494">
    <property type="entry name" value="Trypsin-like serine proteases"/>
    <property type="match status" value="1"/>
</dbReference>
<evidence type="ECO:0000256" key="2">
    <source>
        <dbReference type="ARBA" id="ARBA00022801"/>
    </source>
</evidence>
<proteinExistence type="predicted"/>
<dbReference type="Pfam" id="PF13365">
    <property type="entry name" value="Trypsin_2"/>
    <property type="match status" value="1"/>
</dbReference>
<reference evidence="3 4" key="1">
    <citation type="journal article" date="2019" name="Int. J. Syst. Evol. Microbiol.">
        <title>The Global Catalogue of Microorganisms (GCM) 10K type strain sequencing project: providing services to taxonomists for standard genome sequencing and annotation.</title>
        <authorList>
            <consortium name="The Broad Institute Genomics Platform"/>
            <consortium name="The Broad Institute Genome Sequencing Center for Infectious Disease"/>
            <person name="Wu L."/>
            <person name="Ma J."/>
        </authorList>
    </citation>
    <scope>NUCLEOTIDE SEQUENCE [LARGE SCALE GENOMIC DNA]</scope>
    <source>
        <strain evidence="3 4">JCM 8201</strain>
    </source>
</reference>
<gene>
    <name evidence="3" type="ORF">GCM10010439_37700</name>
</gene>
<evidence type="ECO:0000313" key="3">
    <source>
        <dbReference type="EMBL" id="GAA2728766.1"/>
    </source>
</evidence>
<keyword evidence="1" id="KW-0645">Protease</keyword>